<reference evidence="1 2" key="1">
    <citation type="submission" date="2024-04" db="EMBL/GenBank/DDBJ databases">
        <title>Dissimilatory iodate-reducing microorganisms contribute to the enrichment of iodine in groundwater.</title>
        <authorList>
            <person name="Jiang Z."/>
        </authorList>
    </citation>
    <scope>NUCLEOTIDE SEQUENCE [LARGE SCALE GENOMIC DNA]</scope>
    <source>
        <strain evidence="1 2">NCP973</strain>
    </source>
</reference>
<gene>
    <name evidence="1" type="ORF">AADV58_02050</name>
</gene>
<keyword evidence="2" id="KW-1185">Reference proteome</keyword>
<organism evidence="1 2">
    <name type="scientific">Azonexus hydrophilus</name>
    <dbReference type="NCBI Taxonomy" id="418702"/>
    <lineage>
        <taxon>Bacteria</taxon>
        <taxon>Pseudomonadati</taxon>
        <taxon>Pseudomonadota</taxon>
        <taxon>Betaproteobacteria</taxon>
        <taxon>Rhodocyclales</taxon>
        <taxon>Azonexaceae</taxon>
        <taxon>Azonexus</taxon>
    </lineage>
</organism>
<dbReference type="EMBL" id="CP151406">
    <property type="protein sequence ID" value="WZJ21953.1"/>
    <property type="molecule type" value="Genomic_DNA"/>
</dbReference>
<dbReference type="InterPro" id="IPR051311">
    <property type="entry name" value="DedA_domain"/>
</dbReference>
<proteinExistence type="predicted"/>
<evidence type="ECO:0000313" key="2">
    <source>
        <dbReference type="Proteomes" id="UP001479520"/>
    </source>
</evidence>
<sequence>MSSFLAATLLPGGSEAVLWGFLQLHPEQKSTALALATLGNTLGGMTSWACGRFLPRWQQLDRLPQMHHLQRWGSPALFFSWLPLVGDALCVAAGWLRLHWLPCCLFMALGKFARYWLVAQAA</sequence>
<protein>
    <submittedName>
        <fullName evidence="1">YqaA family protein</fullName>
    </submittedName>
</protein>
<evidence type="ECO:0000313" key="1">
    <source>
        <dbReference type="EMBL" id="WZJ21953.1"/>
    </source>
</evidence>
<dbReference type="Proteomes" id="UP001479520">
    <property type="component" value="Chromosome"/>
</dbReference>
<accession>A0ABZ2XH51</accession>
<name>A0ABZ2XH51_9RHOO</name>
<dbReference type="PANTHER" id="PTHR42709">
    <property type="entry name" value="ALKALINE PHOSPHATASE LIKE PROTEIN"/>
    <property type="match status" value="1"/>
</dbReference>
<dbReference type="RefSeq" id="WP_341743946.1">
    <property type="nucleotide sequence ID" value="NZ_CP151406.1"/>
</dbReference>
<dbReference type="PANTHER" id="PTHR42709:SF4">
    <property type="entry name" value="INNER MEMBRANE PROTEIN YQAA"/>
    <property type="match status" value="1"/>
</dbReference>